<dbReference type="InterPro" id="IPR028348">
    <property type="entry name" value="FAD-binding_protein"/>
</dbReference>
<dbReference type="Gene3D" id="3.30.70.2700">
    <property type="match status" value="1"/>
</dbReference>
<keyword evidence="3" id="KW-1185">Reference proteome</keyword>
<dbReference type="PANTHER" id="PTHR42842:SF3">
    <property type="entry name" value="FAD_NAD(P)-BINDING OXIDOREDUCTASE FAMILY PROTEIN"/>
    <property type="match status" value="1"/>
</dbReference>
<dbReference type="RefSeq" id="WP_078693722.1">
    <property type="nucleotide sequence ID" value="NZ_FUWX01000008.1"/>
</dbReference>
<protein>
    <recommendedName>
        <fullName evidence="1">FAD-dependent protein C-terminal domain-containing protein</fullName>
    </recommendedName>
</protein>
<organism evidence="2 3">
    <name type="scientific">Cetobacterium ceti</name>
    <dbReference type="NCBI Taxonomy" id="180163"/>
    <lineage>
        <taxon>Bacteria</taxon>
        <taxon>Fusobacteriati</taxon>
        <taxon>Fusobacteriota</taxon>
        <taxon>Fusobacteriia</taxon>
        <taxon>Fusobacteriales</taxon>
        <taxon>Fusobacteriaceae</taxon>
        <taxon>Cetobacterium</taxon>
    </lineage>
</organism>
<reference evidence="2 3" key="1">
    <citation type="submission" date="2017-02" db="EMBL/GenBank/DDBJ databases">
        <authorList>
            <person name="Peterson S.W."/>
        </authorList>
    </citation>
    <scope>NUCLEOTIDE SEQUENCE [LARGE SCALE GENOMIC DNA]</scope>
    <source>
        <strain evidence="2 3">ATCC 700028</strain>
    </source>
</reference>
<name>A0A1T4MI96_9FUSO</name>
<proteinExistence type="predicted"/>
<dbReference type="EMBL" id="FUWX01000008">
    <property type="protein sequence ID" value="SJZ66504.1"/>
    <property type="molecule type" value="Genomic_DNA"/>
</dbReference>
<dbReference type="AlphaFoldDB" id="A0A1T4MI96"/>
<dbReference type="PANTHER" id="PTHR42842">
    <property type="entry name" value="FAD/NAD(P)-BINDING OXIDOREDUCTASE"/>
    <property type="match status" value="1"/>
</dbReference>
<dbReference type="OrthoDB" id="9772594at2"/>
<dbReference type="Gene3D" id="3.50.50.60">
    <property type="entry name" value="FAD/NAD(P)-binding domain"/>
    <property type="match status" value="2"/>
</dbReference>
<gene>
    <name evidence="2" type="ORF">SAMN02745174_01232</name>
</gene>
<evidence type="ECO:0000313" key="3">
    <source>
        <dbReference type="Proteomes" id="UP000191153"/>
    </source>
</evidence>
<dbReference type="InterPro" id="IPR036188">
    <property type="entry name" value="FAD/NAD-bd_sf"/>
</dbReference>
<dbReference type="PIRSF" id="PIRSF038984">
    <property type="entry name" value="FAD_binding_protein"/>
    <property type="match status" value="1"/>
</dbReference>
<evidence type="ECO:0000259" key="1">
    <source>
        <dbReference type="Pfam" id="PF21688"/>
    </source>
</evidence>
<feature type="domain" description="FAD-dependent protein C-terminal" evidence="1">
    <location>
        <begin position="280"/>
        <end position="473"/>
    </location>
</feature>
<evidence type="ECO:0000313" key="2">
    <source>
        <dbReference type="EMBL" id="SJZ66504.1"/>
    </source>
</evidence>
<dbReference type="Proteomes" id="UP000191153">
    <property type="component" value="Unassembled WGS sequence"/>
</dbReference>
<dbReference type="InterPro" id="IPR049516">
    <property type="entry name" value="FAD-depend_C"/>
</dbReference>
<dbReference type="PRINTS" id="PR00419">
    <property type="entry name" value="ADXRDTASE"/>
</dbReference>
<sequence>MKINLNNLSISIERDQNKMVKNEIIKRGIKPENIERIEHVKRSIDSRKKSEIKFVYNLEITLKEAVSNLHKDFSIPKEIKMEKRVPKKDMGSIAVIGTGPAGLFAALRLCEYGFKPIIFERGEMVDNRDKAIESFYSTSVLNPNSNIQFGEGGAGTYSDGKLNTRIRSGYINKVFLELVESGAQENILWDYKPHVGTDILKVVVKNIREKIKSLGGEFHFNTLVENVVILNNKVVALDIRDKFGNKERLPFDRVLMGVGHSARDTYKMLHKNGVFMENKAFAVGARIEHPRKDIDEMQYGKFVNHPLLEAATYNLAYNNREEERGIFSFCMCPGGVIVNAASETGGTLVNGMSYSTRDGEFSNSALVVGIKENEFGDELFSGMKFQESIERKTFELINNYGALTQNVLDFMNNKTTTRQLKSSYPMEMKNYDLNNLFPEVISNNMKYAMKHWEKTQRNFISKNANLIAPETRTSAPVRITRNEFGESISTKGLYPIGEGAGYAGGIVSAAVDGLKIVDYIFTDLVD</sequence>
<dbReference type="SUPFAM" id="SSF51905">
    <property type="entry name" value="FAD/NAD(P)-binding domain"/>
    <property type="match status" value="1"/>
</dbReference>
<accession>A0A1T4MI96</accession>
<dbReference type="Pfam" id="PF21688">
    <property type="entry name" value="FAD-depend_C"/>
    <property type="match status" value="1"/>
</dbReference>